<accession>A0AAJ0CIM5</accession>
<reference evidence="4" key="1">
    <citation type="submission" date="2023-06" db="EMBL/GenBank/DDBJ databases">
        <title>Conoideocrella luteorostrata (Hypocreales: Clavicipitaceae), a potential biocontrol fungus for elongate hemlock scale in United States Christmas tree production areas.</title>
        <authorList>
            <person name="Barrett H."/>
            <person name="Lovett B."/>
            <person name="Macias A.M."/>
            <person name="Stajich J.E."/>
            <person name="Kasson M.T."/>
        </authorList>
    </citation>
    <scope>NUCLEOTIDE SEQUENCE</scope>
    <source>
        <strain evidence="4">ARSEF 14590</strain>
    </source>
</reference>
<organism evidence="4 5">
    <name type="scientific">Conoideocrella luteorostrata</name>
    <dbReference type="NCBI Taxonomy" id="1105319"/>
    <lineage>
        <taxon>Eukaryota</taxon>
        <taxon>Fungi</taxon>
        <taxon>Dikarya</taxon>
        <taxon>Ascomycota</taxon>
        <taxon>Pezizomycotina</taxon>
        <taxon>Sordariomycetes</taxon>
        <taxon>Hypocreomycetidae</taxon>
        <taxon>Hypocreales</taxon>
        <taxon>Clavicipitaceae</taxon>
        <taxon>Conoideocrella</taxon>
    </lineage>
</organism>
<dbReference type="PANTHER" id="PTHR10655">
    <property type="entry name" value="LYSOPHOSPHOLIPASE-RELATED"/>
    <property type="match status" value="1"/>
</dbReference>
<feature type="region of interest" description="Disordered" evidence="2">
    <location>
        <begin position="261"/>
        <end position="280"/>
    </location>
</feature>
<dbReference type="GO" id="GO:0005737">
    <property type="term" value="C:cytoplasm"/>
    <property type="evidence" value="ECO:0007669"/>
    <property type="project" value="TreeGrafter"/>
</dbReference>
<sequence length="280" mass="31173">MSRRMPHIRQARGTHTHTVIFLHGRGDSAESLSASFEYSKDCRNRTLFDAFPSFRWVFPKSGETVSFSAGGNKVSQWFDIWNVNDFSDREEIQTLGLKESVGLIRKILTIEADILKGRWDRIILAGISQGAATAAHTLLNLSTPKEAKDGTALPGRLGAFVGFSCRMPFPGRSLEETRNILALDDVPEHDDVIRKTPVLLEHCADDLVVPVMNGRRLRDTLHGFGAQVEWREYPDGGHWFHSPDGMDDVIEFLTHVLGLDETPSTAQMAENPGGSEMDLS</sequence>
<protein>
    <recommendedName>
        <fullName evidence="3">Phospholipase/carboxylesterase/thioesterase domain-containing protein</fullName>
    </recommendedName>
</protein>
<dbReference type="EMBL" id="JASWJB010000198">
    <property type="protein sequence ID" value="KAK2593716.1"/>
    <property type="molecule type" value="Genomic_DNA"/>
</dbReference>
<dbReference type="Proteomes" id="UP001251528">
    <property type="component" value="Unassembled WGS sequence"/>
</dbReference>
<dbReference type="InterPro" id="IPR003140">
    <property type="entry name" value="PLipase/COase/thioEstase"/>
</dbReference>
<dbReference type="PANTHER" id="PTHR10655:SF63">
    <property type="entry name" value="PHOSPHOLIPASE_CARBOXYLESTERASE_THIOESTERASE DOMAIN-CONTAINING PROTEIN"/>
    <property type="match status" value="1"/>
</dbReference>
<evidence type="ECO:0000313" key="5">
    <source>
        <dbReference type="Proteomes" id="UP001251528"/>
    </source>
</evidence>
<dbReference type="InterPro" id="IPR029058">
    <property type="entry name" value="AB_hydrolase_fold"/>
</dbReference>
<keyword evidence="5" id="KW-1185">Reference proteome</keyword>
<dbReference type="GO" id="GO:0052689">
    <property type="term" value="F:carboxylic ester hydrolase activity"/>
    <property type="evidence" value="ECO:0007669"/>
    <property type="project" value="TreeGrafter"/>
</dbReference>
<comment type="similarity">
    <text evidence="1">Belongs to the AB hydrolase superfamily. AB hydrolase 2 family.</text>
</comment>
<dbReference type="SUPFAM" id="SSF53474">
    <property type="entry name" value="alpha/beta-Hydrolases"/>
    <property type="match status" value="1"/>
</dbReference>
<evidence type="ECO:0000313" key="4">
    <source>
        <dbReference type="EMBL" id="KAK2593716.1"/>
    </source>
</evidence>
<dbReference type="Gene3D" id="3.40.50.1820">
    <property type="entry name" value="alpha/beta hydrolase"/>
    <property type="match status" value="1"/>
</dbReference>
<gene>
    <name evidence="4" type="ORF">QQS21_008581</name>
</gene>
<dbReference type="InterPro" id="IPR050565">
    <property type="entry name" value="LYPA1-2/EST-like"/>
</dbReference>
<feature type="domain" description="Phospholipase/carboxylesterase/thioesterase" evidence="3">
    <location>
        <begin position="6"/>
        <end position="255"/>
    </location>
</feature>
<dbReference type="Pfam" id="PF02230">
    <property type="entry name" value="Abhydrolase_2"/>
    <property type="match status" value="1"/>
</dbReference>
<evidence type="ECO:0000256" key="2">
    <source>
        <dbReference type="SAM" id="MobiDB-lite"/>
    </source>
</evidence>
<dbReference type="AlphaFoldDB" id="A0AAJ0CIM5"/>
<dbReference type="GO" id="GO:0008474">
    <property type="term" value="F:palmitoyl-(protein) hydrolase activity"/>
    <property type="evidence" value="ECO:0007669"/>
    <property type="project" value="TreeGrafter"/>
</dbReference>
<evidence type="ECO:0000256" key="1">
    <source>
        <dbReference type="ARBA" id="ARBA00006499"/>
    </source>
</evidence>
<comment type="caution">
    <text evidence="4">The sequence shown here is derived from an EMBL/GenBank/DDBJ whole genome shotgun (WGS) entry which is preliminary data.</text>
</comment>
<name>A0AAJ0CIM5_9HYPO</name>
<evidence type="ECO:0000259" key="3">
    <source>
        <dbReference type="Pfam" id="PF02230"/>
    </source>
</evidence>
<proteinExistence type="inferred from homology"/>